<accession>A0A7J9B2T6</accession>
<dbReference type="AlphaFoldDB" id="A0A7J9B2T6"/>
<sequence length="26" mass="2965">MDLFHFGTSSNLILMDYDMLVMNGAE</sequence>
<reference evidence="1 2" key="1">
    <citation type="journal article" date="2019" name="Genome Biol. Evol.">
        <title>Insights into the evolution of the New World diploid cottons (Gossypium, subgenus Houzingenia) based on genome sequencing.</title>
        <authorList>
            <person name="Grover C.E."/>
            <person name="Arick M.A. 2nd"/>
            <person name="Thrash A."/>
            <person name="Conover J.L."/>
            <person name="Sanders W.S."/>
            <person name="Peterson D.G."/>
            <person name="Frelichowski J.E."/>
            <person name="Scheffler J.A."/>
            <person name="Scheffler B.E."/>
            <person name="Wendel J.F."/>
        </authorList>
    </citation>
    <scope>NUCLEOTIDE SEQUENCE [LARGE SCALE GENOMIC DNA]</scope>
    <source>
        <strain evidence="1">4</strain>
        <tissue evidence="1">Leaf</tissue>
    </source>
</reference>
<comment type="caution">
    <text evidence="1">The sequence shown here is derived from an EMBL/GenBank/DDBJ whole genome shotgun (WGS) entry which is preliminary data.</text>
</comment>
<dbReference type="Proteomes" id="UP000593574">
    <property type="component" value="Unassembled WGS sequence"/>
</dbReference>
<dbReference type="EMBL" id="JABEZV010446159">
    <property type="protein sequence ID" value="MBA0730600.1"/>
    <property type="molecule type" value="Genomic_DNA"/>
</dbReference>
<name>A0A7J9B2T6_9ROSI</name>
<evidence type="ECO:0000313" key="1">
    <source>
        <dbReference type="EMBL" id="MBA0730600.1"/>
    </source>
</evidence>
<evidence type="ECO:0000313" key="2">
    <source>
        <dbReference type="Proteomes" id="UP000593574"/>
    </source>
</evidence>
<keyword evidence="2" id="KW-1185">Reference proteome</keyword>
<proteinExistence type="predicted"/>
<gene>
    <name evidence="1" type="ORF">Golax_022968</name>
</gene>
<organism evidence="1 2">
    <name type="scientific">Gossypium laxum</name>
    <dbReference type="NCBI Taxonomy" id="34288"/>
    <lineage>
        <taxon>Eukaryota</taxon>
        <taxon>Viridiplantae</taxon>
        <taxon>Streptophyta</taxon>
        <taxon>Embryophyta</taxon>
        <taxon>Tracheophyta</taxon>
        <taxon>Spermatophyta</taxon>
        <taxon>Magnoliopsida</taxon>
        <taxon>eudicotyledons</taxon>
        <taxon>Gunneridae</taxon>
        <taxon>Pentapetalae</taxon>
        <taxon>rosids</taxon>
        <taxon>malvids</taxon>
        <taxon>Malvales</taxon>
        <taxon>Malvaceae</taxon>
        <taxon>Malvoideae</taxon>
        <taxon>Gossypium</taxon>
    </lineage>
</organism>
<feature type="non-terminal residue" evidence="1">
    <location>
        <position position="26"/>
    </location>
</feature>
<protein>
    <submittedName>
        <fullName evidence="1">Uncharacterized protein</fullName>
    </submittedName>
</protein>